<sequence length="110" mass="11487">MVGTTIDRPLAFEGANVTVIDNVAEPARRAAESFDVTSVVGRASHSGVLEKAGAQNAGLLIAVTRSDELNMVACQVAHSLFSVKRRVARVRHNGDLARSGGTSTPATNCL</sequence>
<dbReference type="Pfam" id="PF02254">
    <property type="entry name" value="TrkA_N"/>
    <property type="match status" value="1"/>
</dbReference>
<dbReference type="InterPro" id="IPR050721">
    <property type="entry name" value="Trk_Ktr_HKT_K-transport"/>
</dbReference>
<evidence type="ECO:0000256" key="3">
    <source>
        <dbReference type="ARBA" id="ARBA00022958"/>
    </source>
</evidence>
<dbReference type="PANTHER" id="PTHR43833">
    <property type="entry name" value="POTASSIUM CHANNEL PROTEIN 2-RELATED-RELATED"/>
    <property type="match status" value="1"/>
</dbReference>
<dbReference type="InterPro" id="IPR006036">
    <property type="entry name" value="K_uptake_TrkA"/>
</dbReference>
<dbReference type="EMBL" id="VDFV01000028">
    <property type="protein sequence ID" value="TNC67504.1"/>
    <property type="molecule type" value="Genomic_DNA"/>
</dbReference>
<keyword evidence="1" id="KW-0813">Transport</keyword>
<keyword evidence="3" id="KW-0630">Potassium</keyword>
<dbReference type="Proteomes" id="UP000305709">
    <property type="component" value="Unassembled WGS sequence"/>
</dbReference>
<evidence type="ECO:0000256" key="4">
    <source>
        <dbReference type="ARBA" id="ARBA00023065"/>
    </source>
</evidence>
<gene>
    <name evidence="6" type="ORF">FHG71_15480</name>
</gene>
<accession>A0A5C4N6Y7</accession>
<comment type="caution">
    <text evidence="6">The sequence shown here is derived from an EMBL/GenBank/DDBJ whole genome shotgun (WGS) entry which is preliminary data.</text>
</comment>
<dbReference type="GO" id="GO:0005886">
    <property type="term" value="C:plasma membrane"/>
    <property type="evidence" value="ECO:0007669"/>
    <property type="project" value="InterPro"/>
</dbReference>
<keyword evidence="7" id="KW-1185">Reference proteome</keyword>
<reference evidence="6 7" key="1">
    <citation type="submission" date="2019-06" db="EMBL/GenBank/DDBJ databases">
        <authorList>
            <person name="Jiang L."/>
        </authorList>
    </citation>
    <scope>NUCLEOTIDE SEQUENCE [LARGE SCALE GENOMIC DNA]</scope>
    <source>
        <strain evidence="6 7">YIM 48858</strain>
    </source>
</reference>
<dbReference type="SUPFAM" id="SSF51735">
    <property type="entry name" value="NAD(P)-binding Rossmann-fold domains"/>
    <property type="match status" value="1"/>
</dbReference>
<dbReference type="InterPro" id="IPR003148">
    <property type="entry name" value="RCK_N"/>
</dbReference>
<dbReference type="AlphaFoldDB" id="A0A5C4N6Y7"/>
<organism evidence="6 7">
    <name type="scientific">Rubellimicrobium roseum</name>
    <dbReference type="NCBI Taxonomy" id="687525"/>
    <lineage>
        <taxon>Bacteria</taxon>
        <taxon>Pseudomonadati</taxon>
        <taxon>Pseudomonadota</taxon>
        <taxon>Alphaproteobacteria</taxon>
        <taxon>Rhodobacterales</taxon>
        <taxon>Roseobacteraceae</taxon>
        <taxon>Rubellimicrobium</taxon>
    </lineage>
</organism>
<evidence type="ECO:0000256" key="2">
    <source>
        <dbReference type="ARBA" id="ARBA00022538"/>
    </source>
</evidence>
<dbReference type="InterPro" id="IPR036291">
    <property type="entry name" value="NAD(P)-bd_dom_sf"/>
</dbReference>
<dbReference type="PANTHER" id="PTHR43833:SF5">
    <property type="entry name" value="TRK SYSTEM POTASSIUM UPTAKE PROTEIN TRKA"/>
    <property type="match status" value="1"/>
</dbReference>
<dbReference type="PRINTS" id="PR00335">
    <property type="entry name" value="KUPTAKETRKA"/>
</dbReference>
<dbReference type="Gene3D" id="3.40.50.720">
    <property type="entry name" value="NAD(P)-binding Rossmann-like Domain"/>
    <property type="match status" value="1"/>
</dbReference>
<evidence type="ECO:0000313" key="6">
    <source>
        <dbReference type="EMBL" id="TNC67504.1"/>
    </source>
</evidence>
<dbReference type="OrthoDB" id="9775180at2"/>
<evidence type="ECO:0000259" key="5">
    <source>
        <dbReference type="Pfam" id="PF02254"/>
    </source>
</evidence>
<name>A0A5C4N6Y7_9RHOB</name>
<keyword evidence="2" id="KW-0633">Potassium transport</keyword>
<evidence type="ECO:0000313" key="7">
    <source>
        <dbReference type="Proteomes" id="UP000305709"/>
    </source>
</evidence>
<dbReference type="GO" id="GO:0015079">
    <property type="term" value="F:potassium ion transmembrane transporter activity"/>
    <property type="evidence" value="ECO:0007669"/>
    <property type="project" value="InterPro"/>
</dbReference>
<feature type="domain" description="RCK N-terminal" evidence="5">
    <location>
        <begin position="3"/>
        <end position="93"/>
    </location>
</feature>
<keyword evidence="4" id="KW-0406">Ion transport</keyword>
<proteinExistence type="predicted"/>
<protein>
    <recommendedName>
        <fullName evidence="5">RCK N-terminal domain-containing protein</fullName>
    </recommendedName>
</protein>
<evidence type="ECO:0000256" key="1">
    <source>
        <dbReference type="ARBA" id="ARBA00022448"/>
    </source>
</evidence>